<sequence>MKRYLIKVSWIFVGSIVLFSFVCSSNAKIELIFEQIKQTTYIPVQKVFNEDTRTKNKNCSISLDTHFEDEIEAKVVSTIEYRKSIALIADISVDEPNSTQPGGDEKLPDPV</sequence>
<evidence type="ECO:0000313" key="2">
    <source>
        <dbReference type="Proteomes" id="UP000005707"/>
    </source>
</evidence>
<evidence type="ECO:0000313" key="1">
    <source>
        <dbReference type="EMBL" id="ERJ13516.1"/>
    </source>
</evidence>
<dbReference type="InParanoid" id="U2EFX6"/>
<keyword evidence="2" id="KW-1185">Reference proteome</keyword>
<name>U2EFX6_9MOLU</name>
<organism evidence="1 2">
    <name type="scientific">Haloplasma contractile SSD-17B</name>
    <dbReference type="NCBI Taxonomy" id="1033810"/>
    <lineage>
        <taxon>Bacteria</taxon>
        <taxon>Bacillati</taxon>
        <taxon>Mycoplasmatota</taxon>
        <taxon>Mollicutes</taxon>
        <taxon>Haloplasmatales</taxon>
        <taxon>Haloplasmataceae</taxon>
        <taxon>Haloplasma</taxon>
    </lineage>
</organism>
<dbReference type="Proteomes" id="UP000005707">
    <property type="component" value="Unassembled WGS sequence"/>
</dbReference>
<reference evidence="1 2" key="2">
    <citation type="journal article" date="2013" name="PLoS ONE">
        <title>INDIGO - INtegrated Data Warehouse of MIcrobial GenOmes with Examples from the Red Sea Extremophiles.</title>
        <authorList>
            <person name="Alam I."/>
            <person name="Antunes A."/>
            <person name="Kamau A.A."/>
            <person name="Ba Alawi W."/>
            <person name="Kalkatawi M."/>
            <person name="Stingl U."/>
            <person name="Bajic V.B."/>
        </authorList>
    </citation>
    <scope>NUCLEOTIDE SEQUENCE [LARGE SCALE GENOMIC DNA]</scope>
    <source>
        <strain evidence="1 2">SSD-17B</strain>
    </source>
</reference>
<protein>
    <submittedName>
        <fullName evidence="1">Uncharacterized protein</fullName>
    </submittedName>
</protein>
<dbReference type="EMBL" id="AFNU02000001">
    <property type="protein sequence ID" value="ERJ13516.1"/>
    <property type="molecule type" value="Genomic_DNA"/>
</dbReference>
<comment type="caution">
    <text evidence="1">The sequence shown here is derived from an EMBL/GenBank/DDBJ whole genome shotgun (WGS) entry which is preliminary data.</text>
</comment>
<gene>
    <name evidence="1" type="ORF">HLPCO_000167</name>
</gene>
<reference evidence="1 2" key="1">
    <citation type="journal article" date="2011" name="J. Bacteriol.">
        <title>Genome sequence of Haloplasma contractile, an unusual contractile bacterium from a deep-sea anoxic brine lake.</title>
        <authorList>
            <person name="Antunes A."/>
            <person name="Alam I."/>
            <person name="El Dorry H."/>
            <person name="Siam R."/>
            <person name="Robertson A."/>
            <person name="Bajic V.B."/>
            <person name="Stingl U."/>
        </authorList>
    </citation>
    <scope>NUCLEOTIDE SEQUENCE [LARGE SCALE GENOMIC DNA]</scope>
    <source>
        <strain evidence="1 2">SSD-17B</strain>
    </source>
</reference>
<dbReference type="AlphaFoldDB" id="U2EFX6"/>
<dbReference type="STRING" id="1033810.HLPCO_000167"/>
<proteinExistence type="predicted"/>
<dbReference type="RefSeq" id="WP_008826379.1">
    <property type="nucleotide sequence ID" value="NZ_AFNU02000001.1"/>
</dbReference>
<accession>U2EFX6</accession>